<feature type="transmembrane region" description="Helical" evidence="1">
    <location>
        <begin position="248"/>
        <end position="265"/>
    </location>
</feature>
<keyword evidence="1" id="KW-0812">Transmembrane</keyword>
<evidence type="ECO:0000313" key="3">
    <source>
        <dbReference type="Proteomes" id="UP001337723"/>
    </source>
</evidence>
<dbReference type="NCBIfam" id="TIGR03082">
    <property type="entry name" value="Gneg_AbrB_dup"/>
    <property type="match status" value="1"/>
</dbReference>
<dbReference type="Proteomes" id="UP001337723">
    <property type="component" value="Chromosome"/>
</dbReference>
<dbReference type="GO" id="GO:0010468">
    <property type="term" value="P:regulation of gene expression"/>
    <property type="evidence" value="ECO:0007669"/>
    <property type="project" value="InterPro"/>
</dbReference>
<keyword evidence="3" id="KW-1185">Reference proteome</keyword>
<feature type="transmembrane region" description="Helical" evidence="1">
    <location>
        <begin position="21"/>
        <end position="38"/>
    </location>
</feature>
<evidence type="ECO:0000313" key="2">
    <source>
        <dbReference type="EMBL" id="BDW85915.1"/>
    </source>
</evidence>
<sequence length="371" mass="38928">MTDGMQRARADAPAPRGGRSVPGLLALLTLSALAGWLFDRLGAPLPWMIGPLIVTAIVFMTLAPAITVPATIRPGAQIVVATQVGLAFSPDAFQMLAELAPVMVGMALTTGVCVVIVSYALMRLTGQKFSQAFLSTVPTSPVEAANMAQDAGMPVTPVILSQTLRLALVVITVPFALYAVEGWPAGQRPVITLAAPDPLGMALLVLMGVVGAWGFKRLRIANPNFLGPLAVAAGIAATGHAPAPFPPLVLALAQVVLGTWLGATFRRDFLTTALAQTVTSLASSLVLLALCSACAVGIAALAGVNWQVLVLGAAPGGVVEMALTAKFLAQNVVLITTFHLVRIFIFIPNIPWIVRMILRWENRRNDREKPT</sequence>
<dbReference type="PANTHER" id="PTHR38457:SF1">
    <property type="entry name" value="REGULATOR ABRB-RELATED"/>
    <property type="match status" value="1"/>
</dbReference>
<dbReference type="GO" id="GO:0016020">
    <property type="term" value="C:membrane"/>
    <property type="evidence" value="ECO:0007669"/>
    <property type="project" value="InterPro"/>
</dbReference>
<dbReference type="Pfam" id="PF05145">
    <property type="entry name" value="AbrB"/>
    <property type="match status" value="1"/>
</dbReference>
<feature type="transmembrane region" description="Helical" evidence="1">
    <location>
        <begin position="328"/>
        <end position="354"/>
    </location>
</feature>
<dbReference type="InterPro" id="IPR007820">
    <property type="entry name" value="AbrB_fam"/>
</dbReference>
<feature type="transmembrane region" description="Helical" evidence="1">
    <location>
        <begin position="200"/>
        <end position="218"/>
    </location>
</feature>
<feature type="transmembrane region" description="Helical" evidence="1">
    <location>
        <begin position="163"/>
        <end position="180"/>
    </location>
</feature>
<feature type="transmembrane region" description="Helical" evidence="1">
    <location>
        <begin position="225"/>
        <end position="242"/>
    </location>
</feature>
<dbReference type="InterPro" id="IPR017516">
    <property type="entry name" value="AbrB_dup"/>
</dbReference>
<evidence type="ECO:0000256" key="1">
    <source>
        <dbReference type="SAM" id="Phobius"/>
    </source>
</evidence>
<keyword evidence="1" id="KW-0472">Membrane</keyword>
<protein>
    <recommendedName>
        <fullName evidence="4">Ammonia monooxygenase</fullName>
    </recommendedName>
</protein>
<feature type="transmembrane region" description="Helical" evidence="1">
    <location>
        <begin position="285"/>
        <end position="308"/>
    </location>
</feature>
<feature type="transmembrane region" description="Helical" evidence="1">
    <location>
        <begin position="102"/>
        <end position="122"/>
    </location>
</feature>
<dbReference type="KEGG" id="rmai:MACH21_20920"/>
<accession>A0AA48HDR6</accession>
<dbReference type="EMBL" id="AP027266">
    <property type="protein sequence ID" value="BDW85915.1"/>
    <property type="molecule type" value="Genomic_DNA"/>
</dbReference>
<feature type="transmembrane region" description="Helical" evidence="1">
    <location>
        <begin position="44"/>
        <end position="66"/>
    </location>
</feature>
<dbReference type="PANTHER" id="PTHR38457">
    <property type="entry name" value="REGULATOR ABRB-RELATED"/>
    <property type="match status" value="1"/>
</dbReference>
<dbReference type="PIRSF" id="PIRSF038991">
    <property type="entry name" value="Protein_AbrB"/>
    <property type="match status" value="1"/>
</dbReference>
<gene>
    <name evidence="2" type="ORF">MACH21_20920</name>
</gene>
<dbReference type="AlphaFoldDB" id="A0AA48HDR6"/>
<evidence type="ECO:0008006" key="4">
    <source>
        <dbReference type="Google" id="ProtNLM"/>
    </source>
</evidence>
<reference evidence="2 3" key="1">
    <citation type="submission" date="2023-01" db="EMBL/GenBank/DDBJ databases">
        <title>Complete genome sequence of Roseicyclus marinus strain Dej080120_10.</title>
        <authorList>
            <person name="Ueki S."/>
            <person name="Maruyama F."/>
        </authorList>
    </citation>
    <scope>NUCLEOTIDE SEQUENCE [LARGE SCALE GENOMIC DNA]</scope>
    <source>
        <strain evidence="2 3">Dej080120_10</strain>
    </source>
</reference>
<dbReference type="RefSeq" id="WP_338271768.1">
    <property type="nucleotide sequence ID" value="NZ_AP027266.1"/>
</dbReference>
<proteinExistence type="predicted"/>
<name>A0AA48HDR6_9RHOB</name>
<organism evidence="2 3">
    <name type="scientific">Roseicyclus marinus</name>
    <dbReference type="NCBI Taxonomy" id="2161673"/>
    <lineage>
        <taxon>Bacteria</taxon>
        <taxon>Pseudomonadati</taxon>
        <taxon>Pseudomonadota</taxon>
        <taxon>Alphaproteobacteria</taxon>
        <taxon>Rhodobacterales</taxon>
        <taxon>Roseobacteraceae</taxon>
        <taxon>Roseicyclus</taxon>
    </lineage>
</organism>
<keyword evidence="1" id="KW-1133">Transmembrane helix</keyword>